<dbReference type="InterPro" id="IPR002035">
    <property type="entry name" value="VWF_A"/>
</dbReference>
<gene>
    <name evidence="2" type="ORF">Dxin01_01873</name>
</gene>
<dbReference type="PANTHER" id="PTHR30634">
    <property type="entry name" value="OUTER MEMBRANE LOLAB LIPOPROTEIN INSERTION APPARATUS"/>
    <property type="match status" value="1"/>
</dbReference>
<reference evidence="2 3" key="1">
    <citation type="submission" date="2024-02" db="EMBL/GenBank/DDBJ databases">
        <title>Deinococcus xinjiangensis NBRC 107630.</title>
        <authorList>
            <person name="Ichikawa N."/>
            <person name="Katano-Makiyama Y."/>
            <person name="Hidaka K."/>
        </authorList>
    </citation>
    <scope>NUCLEOTIDE SEQUENCE [LARGE SCALE GENOMIC DNA]</scope>
    <source>
        <strain evidence="2 3">NBRC 107630</strain>
    </source>
</reference>
<protein>
    <recommendedName>
        <fullName evidence="1">VWFA domain-containing protein</fullName>
    </recommendedName>
</protein>
<dbReference type="PANTHER" id="PTHR30634:SF16">
    <property type="entry name" value="OUTER-MEMBRANE LIPOPROTEIN LOLB"/>
    <property type="match status" value="1"/>
</dbReference>
<accession>A0ABP9VA34</accession>
<feature type="domain" description="VWFA" evidence="1">
    <location>
        <begin position="211"/>
        <end position="370"/>
    </location>
</feature>
<keyword evidence="3" id="KW-1185">Reference proteome</keyword>
<dbReference type="InterPro" id="IPR008912">
    <property type="entry name" value="Uncharacterised_CoxE"/>
</dbReference>
<dbReference type="RefSeq" id="WP_353542104.1">
    <property type="nucleotide sequence ID" value="NZ_BAABRN010000018.1"/>
</dbReference>
<proteinExistence type="predicted"/>
<dbReference type="Proteomes" id="UP001458946">
    <property type="component" value="Unassembled WGS sequence"/>
</dbReference>
<dbReference type="CDD" id="cd01462">
    <property type="entry name" value="VWA_YIEM_type"/>
    <property type="match status" value="1"/>
</dbReference>
<organism evidence="2 3">
    <name type="scientific">Deinococcus xinjiangensis</name>
    <dbReference type="NCBI Taxonomy" id="457454"/>
    <lineage>
        <taxon>Bacteria</taxon>
        <taxon>Thermotogati</taxon>
        <taxon>Deinococcota</taxon>
        <taxon>Deinococci</taxon>
        <taxon>Deinococcales</taxon>
        <taxon>Deinococcaceae</taxon>
        <taxon>Deinococcus</taxon>
    </lineage>
</organism>
<sequence length="395" mass="42623">MTGNTERLRRWRLVLGGGEADGLGGGAGEGSELQLSIEDRRMDDALGGLYDAENTSRRAGLGGSAPKVARWLADLREFFPSSVVRVMQEDAIERLNLTQLLFEPEMLESVEPDVNLVGTLLTLKGVMPAKAKDAARAVVRKVVDDLTKRLEEPTRAAVTGSLNRAQRNFRPRPSEIDWDATIRKNLKNYLPDKNTVIPERLVGHGRKRRSLRDIVLCLDQSGSMASSVVYAGVFGAVLASLPAVDTRVVVFDTEVVDLSEDLDDPVDVLYGIQLGGGTDINRALSYCQSIITRPEQTILVLISDLYEGGNEREMLARARTLKDAGVNVIALLALSDDGSPSYDHGVARAFASMQIPAFACTPDHFPALMAAAIRGDDVGVWAGEQGLVVRGGAAG</sequence>
<evidence type="ECO:0000313" key="2">
    <source>
        <dbReference type="EMBL" id="GAA5502134.1"/>
    </source>
</evidence>
<name>A0ABP9VA34_9DEIO</name>
<dbReference type="EMBL" id="BAABRN010000018">
    <property type="protein sequence ID" value="GAA5502134.1"/>
    <property type="molecule type" value="Genomic_DNA"/>
</dbReference>
<comment type="caution">
    <text evidence="2">The sequence shown here is derived from an EMBL/GenBank/DDBJ whole genome shotgun (WGS) entry which is preliminary data.</text>
</comment>
<dbReference type="Pfam" id="PF05762">
    <property type="entry name" value="VWA_CoxE"/>
    <property type="match status" value="1"/>
</dbReference>
<dbReference type="InterPro" id="IPR036465">
    <property type="entry name" value="vWFA_dom_sf"/>
</dbReference>
<dbReference type="Gene3D" id="3.40.50.410">
    <property type="entry name" value="von Willebrand factor, type A domain"/>
    <property type="match status" value="1"/>
</dbReference>
<dbReference type="SMART" id="SM00327">
    <property type="entry name" value="VWA"/>
    <property type="match status" value="1"/>
</dbReference>
<dbReference type="InterPro" id="IPR050458">
    <property type="entry name" value="LolB"/>
</dbReference>
<dbReference type="SUPFAM" id="SSF53300">
    <property type="entry name" value="vWA-like"/>
    <property type="match status" value="1"/>
</dbReference>
<evidence type="ECO:0000259" key="1">
    <source>
        <dbReference type="SMART" id="SM00327"/>
    </source>
</evidence>
<evidence type="ECO:0000313" key="3">
    <source>
        <dbReference type="Proteomes" id="UP001458946"/>
    </source>
</evidence>